<feature type="domain" description="CusB-like beta-barrel" evidence="1">
    <location>
        <begin position="31"/>
        <end position="116"/>
    </location>
</feature>
<dbReference type="Gene3D" id="2.40.30.170">
    <property type="match status" value="1"/>
</dbReference>
<evidence type="ECO:0000313" key="2">
    <source>
        <dbReference type="EMBL" id="MDQ0390882.1"/>
    </source>
</evidence>
<keyword evidence="3" id="KW-1185">Reference proteome</keyword>
<dbReference type="Pfam" id="PF25954">
    <property type="entry name" value="Beta-barrel_RND_2"/>
    <property type="match status" value="1"/>
</dbReference>
<evidence type="ECO:0000259" key="1">
    <source>
        <dbReference type="Pfam" id="PF25954"/>
    </source>
</evidence>
<dbReference type="InterPro" id="IPR058792">
    <property type="entry name" value="Beta-barrel_RND_2"/>
</dbReference>
<reference evidence="2 3" key="1">
    <citation type="submission" date="2023-07" db="EMBL/GenBank/DDBJ databases">
        <title>Genomic Encyclopedia of Type Strains, Phase IV (KMG-IV): sequencing the most valuable type-strain genomes for metagenomic binning, comparative biology and taxonomic classification.</title>
        <authorList>
            <person name="Goeker M."/>
        </authorList>
    </citation>
    <scope>NUCLEOTIDE SEQUENCE [LARGE SCALE GENOMIC DNA]</scope>
    <source>
        <strain evidence="2 3">DSM 5896</strain>
    </source>
</reference>
<gene>
    <name evidence="2" type="ORF">J3R73_000674</name>
</gene>
<dbReference type="EMBL" id="JAUSVK010000001">
    <property type="protein sequence ID" value="MDQ0390882.1"/>
    <property type="molecule type" value="Genomic_DNA"/>
</dbReference>
<organism evidence="2 3">
    <name type="scientific">Labrys monachus</name>
    <dbReference type="NCBI Taxonomy" id="217067"/>
    <lineage>
        <taxon>Bacteria</taxon>
        <taxon>Pseudomonadati</taxon>
        <taxon>Pseudomonadota</taxon>
        <taxon>Alphaproteobacteria</taxon>
        <taxon>Hyphomicrobiales</taxon>
        <taxon>Xanthobacteraceae</taxon>
        <taxon>Labrys</taxon>
    </lineage>
</organism>
<dbReference type="PANTHER" id="PTHR30438:SF1">
    <property type="entry name" value="36 KDA ANTIGEN"/>
    <property type="match status" value="1"/>
</dbReference>
<accession>A0ABU0F8E8</accession>
<comment type="caution">
    <text evidence="2">The sequence shown here is derived from an EMBL/GenBank/DDBJ whole genome shotgun (WGS) entry which is preliminary data.</text>
</comment>
<proteinExistence type="predicted"/>
<evidence type="ECO:0000313" key="3">
    <source>
        <dbReference type="Proteomes" id="UP001237448"/>
    </source>
</evidence>
<name>A0ABU0F8E8_9HYPH</name>
<dbReference type="RefSeq" id="WP_307422360.1">
    <property type="nucleotide sequence ID" value="NZ_JAUSVK010000001.1"/>
</dbReference>
<dbReference type="Proteomes" id="UP001237448">
    <property type="component" value="Unassembled WGS sequence"/>
</dbReference>
<protein>
    <submittedName>
        <fullName evidence="2">Multidrug resistance efflux pump</fullName>
    </submittedName>
</protein>
<sequence>MDAQVYQIGSELGEYVSPGVPLLSLVDLKDVWLRFDLREDLAKGLKVGDRFQMHVPALGDRVITAAIRVIATRGEYAGWRATRATGDFDLRTFEIRAYPVEPEPDLRPGMSIYAEWPGDPR</sequence>
<dbReference type="PANTHER" id="PTHR30438">
    <property type="entry name" value="36 KDA ANTIGEN-RELATED"/>
    <property type="match status" value="1"/>
</dbReference>